<dbReference type="AlphaFoldDB" id="W9YRF3"/>
<dbReference type="Gene3D" id="3.40.50.720">
    <property type="entry name" value="NAD(P)-binding Rossmann-like Domain"/>
    <property type="match status" value="1"/>
</dbReference>
<sequence length="303" mass="32409">MSIKVAQAGASGSLGLPVLKNLLAAGYPVTVLTRKGSSSASKLPQDPNLTIREVDYSDVASLTEALQGITVVVSTLGTESVETQKPLIDAAVAAGVTRFIPSEFGSDTLNPKAKQLAFYKGKVDTVAYLQAKAEQSGSGFSYTQIINGPFFDWGLQVGFMLNLAKHSAVVFNGGDVPFSTTTLDTIGKAVVGVIRHLDETANRPVYVQDALVTQNKLIQYAKDKDGVEWSITHKDTEDAKREGLAELAKGPDANMWVAISGLLASALYNEEYGCNFTGRLDNELLGIKGYSDDEVRKLVESLL</sequence>
<dbReference type="InterPro" id="IPR036291">
    <property type="entry name" value="NAD(P)-bd_dom_sf"/>
</dbReference>
<protein>
    <recommendedName>
        <fullName evidence="3">NmrA-like domain-containing protein</fullName>
    </recommendedName>
</protein>
<comment type="caution">
    <text evidence="4">The sequence shown here is derived from an EMBL/GenBank/DDBJ whole genome shotgun (WGS) entry which is preliminary data.</text>
</comment>
<dbReference type="eggNOG" id="ENOG502S1FN">
    <property type="taxonomic scope" value="Eukaryota"/>
</dbReference>
<evidence type="ECO:0000259" key="3">
    <source>
        <dbReference type="Pfam" id="PF05368"/>
    </source>
</evidence>
<dbReference type="OrthoDB" id="9974981at2759"/>
<evidence type="ECO:0000256" key="2">
    <source>
        <dbReference type="ARBA" id="ARBA00023002"/>
    </source>
</evidence>
<dbReference type="PANTHER" id="PTHR47706:SF1">
    <property type="entry name" value="CIPA-LIKE, PUTATIVE (AFU_ORTHOLOGUE AFUA_1G12460)-RELATED"/>
    <property type="match status" value="1"/>
</dbReference>
<dbReference type="PANTHER" id="PTHR47706">
    <property type="entry name" value="NMRA-LIKE FAMILY PROTEIN"/>
    <property type="match status" value="1"/>
</dbReference>
<dbReference type="InterPro" id="IPR008030">
    <property type="entry name" value="NmrA-like"/>
</dbReference>
<dbReference type="GO" id="GO:0016491">
    <property type="term" value="F:oxidoreductase activity"/>
    <property type="evidence" value="ECO:0007669"/>
    <property type="project" value="UniProtKB-KW"/>
</dbReference>
<gene>
    <name evidence="4" type="ORF">A1O1_00262</name>
</gene>
<dbReference type="Proteomes" id="UP000019484">
    <property type="component" value="Unassembled WGS sequence"/>
</dbReference>
<dbReference type="STRING" id="1182541.W9YRF3"/>
<dbReference type="HOGENOM" id="CLU_044876_3_2_1"/>
<evidence type="ECO:0000256" key="1">
    <source>
        <dbReference type="ARBA" id="ARBA00022857"/>
    </source>
</evidence>
<name>W9YRF3_9EURO</name>
<dbReference type="InterPro" id="IPR045312">
    <property type="entry name" value="PCBER-like"/>
</dbReference>
<dbReference type="Pfam" id="PF05368">
    <property type="entry name" value="NmrA"/>
    <property type="match status" value="1"/>
</dbReference>
<keyword evidence="2" id="KW-0560">Oxidoreductase</keyword>
<keyword evidence="1" id="KW-0521">NADP</keyword>
<accession>W9YRF3</accession>
<dbReference type="Gene3D" id="3.90.25.10">
    <property type="entry name" value="UDP-galactose 4-epimerase, domain 1"/>
    <property type="match status" value="1"/>
</dbReference>
<feature type="domain" description="NmrA-like" evidence="3">
    <location>
        <begin position="4"/>
        <end position="224"/>
    </location>
</feature>
<dbReference type="InterPro" id="IPR051609">
    <property type="entry name" value="NmrA/Isoflavone_reductase-like"/>
</dbReference>
<dbReference type="RefSeq" id="XP_007719372.1">
    <property type="nucleotide sequence ID" value="XM_007721182.1"/>
</dbReference>
<proteinExistence type="predicted"/>
<organism evidence="4 5">
    <name type="scientific">Capronia coronata CBS 617.96</name>
    <dbReference type="NCBI Taxonomy" id="1182541"/>
    <lineage>
        <taxon>Eukaryota</taxon>
        <taxon>Fungi</taxon>
        <taxon>Dikarya</taxon>
        <taxon>Ascomycota</taxon>
        <taxon>Pezizomycotina</taxon>
        <taxon>Eurotiomycetes</taxon>
        <taxon>Chaetothyriomycetidae</taxon>
        <taxon>Chaetothyriales</taxon>
        <taxon>Herpotrichiellaceae</taxon>
        <taxon>Capronia</taxon>
    </lineage>
</organism>
<evidence type="ECO:0000313" key="4">
    <source>
        <dbReference type="EMBL" id="EXJ95143.1"/>
    </source>
</evidence>
<dbReference type="SUPFAM" id="SSF51735">
    <property type="entry name" value="NAD(P)-binding Rossmann-fold domains"/>
    <property type="match status" value="1"/>
</dbReference>
<dbReference type="GeneID" id="19155171"/>
<reference evidence="4 5" key="1">
    <citation type="submission" date="2013-03" db="EMBL/GenBank/DDBJ databases">
        <title>The Genome Sequence of Capronia coronata CBS 617.96.</title>
        <authorList>
            <consortium name="The Broad Institute Genomics Platform"/>
            <person name="Cuomo C."/>
            <person name="de Hoog S."/>
            <person name="Gorbushina A."/>
            <person name="Walker B."/>
            <person name="Young S.K."/>
            <person name="Zeng Q."/>
            <person name="Gargeya S."/>
            <person name="Fitzgerald M."/>
            <person name="Haas B."/>
            <person name="Abouelleil A."/>
            <person name="Allen A.W."/>
            <person name="Alvarado L."/>
            <person name="Arachchi H.M."/>
            <person name="Berlin A.M."/>
            <person name="Chapman S.B."/>
            <person name="Gainer-Dewar J."/>
            <person name="Goldberg J."/>
            <person name="Griggs A."/>
            <person name="Gujja S."/>
            <person name="Hansen M."/>
            <person name="Howarth C."/>
            <person name="Imamovic A."/>
            <person name="Ireland A."/>
            <person name="Larimer J."/>
            <person name="McCowan C."/>
            <person name="Murphy C."/>
            <person name="Pearson M."/>
            <person name="Poon T.W."/>
            <person name="Priest M."/>
            <person name="Roberts A."/>
            <person name="Saif S."/>
            <person name="Shea T."/>
            <person name="Sisk P."/>
            <person name="Sykes S."/>
            <person name="Wortman J."/>
            <person name="Nusbaum C."/>
            <person name="Birren B."/>
        </authorList>
    </citation>
    <scope>NUCLEOTIDE SEQUENCE [LARGE SCALE GENOMIC DNA]</scope>
    <source>
        <strain evidence="4 5">CBS 617.96</strain>
    </source>
</reference>
<evidence type="ECO:0000313" key="5">
    <source>
        <dbReference type="Proteomes" id="UP000019484"/>
    </source>
</evidence>
<keyword evidence="5" id="KW-1185">Reference proteome</keyword>
<dbReference type="CDD" id="cd05259">
    <property type="entry name" value="PCBER_SDR_a"/>
    <property type="match status" value="1"/>
</dbReference>
<dbReference type="EMBL" id="AMWN01000001">
    <property type="protein sequence ID" value="EXJ95143.1"/>
    <property type="molecule type" value="Genomic_DNA"/>
</dbReference>